<evidence type="ECO:0000256" key="4">
    <source>
        <dbReference type="SAM" id="MobiDB-lite"/>
    </source>
</evidence>
<evidence type="ECO:0000256" key="3">
    <source>
        <dbReference type="ARBA" id="ARBA00023163"/>
    </source>
</evidence>
<keyword evidence="7" id="KW-1185">Reference proteome</keyword>
<comment type="caution">
    <text evidence="6">The sequence shown here is derived from an EMBL/GenBank/DDBJ whole genome shotgun (WGS) entry which is preliminary data.</text>
</comment>
<keyword evidence="3" id="KW-0804">Transcription</keyword>
<keyword evidence="2" id="KW-0238">DNA-binding</keyword>
<reference evidence="6" key="2">
    <citation type="journal article" date="2020" name="Microorganisms">
        <title>Osmotic Adaptation and Compatible Solute Biosynthesis of Phototrophic Bacteria as Revealed from Genome Analyses.</title>
        <authorList>
            <person name="Imhoff J.F."/>
            <person name="Rahn T."/>
            <person name="Kunzel S."/>
            <person name="Keller A."/>
            <person name="Neulinger S.C."/>
        </authorList>
    </citation>
    <scope>NUCLEOTIDE SEQUENCE</scope>
    <source>
        <strain evidence="6">IM 151</strain>
    </source>
</reference>
<dbReference type="Proteomes" id="UP001041814">
    <property type="component" value="Unassembled WGS sequence"/>
</dbReference>
<dbReference type="SMART" id="SM00342">
    <property type="entry name" value="HTH_ARAC"/>
    <property type="match status" value="1"/>
</dbReference>
<dbReference type="PANTHER" id="PTHR46796:SF12">
    <property type="entry name" value="HTH-TYPE DNA-BINDING TRANSCRIPTIONAL ACTIVATOR EUTR"/>
    <property type="match status" value="1"/>
</dbReference>
<evidence type="ECO:0000256" key="1">
    <source>
        <dbReference type="ARBA" id="ARBA00023015"/>
    </source>
</evidence>
<organism evidence="6 7">
    <name type="scientific">Rubrivivax gelatinosus</name>
    <name type="common">Rhodocyclus gelatinosus</name>
    <name type="synonym">Rhodopseudomonas gelatinosa</name>
    <dbReference type="NCBI Taxonomy" id="28068"/>
    <lineage>
        <taxon>Bacteria</taxon>
        <taxon>Pseudomonadati</taxon>
        <taxon>Pseudomonadota</taxon>
        <taxon>Betaproteobacteria</taxon>
        <taxon>Burkholderiales</taxon>
        <taxon>Sphaerotilaceae</taxon>
        <taxon>Rubrivivax</taxon>
    </lineage>
</organism>
<proteinExistence type="predicted"/>
<name>A0ABS1DRY9_RUBGE</name>
<sequence length="311" mass="33434">MFESTNRVQHAPWRAASRTAGDVDEHAAHLSGWHQEYDQLGAGRFDGRLDEALADGVQLFRERTSQRLRQRCQVWAGALWCGITEADDGSRLNGRRVAAAGVMVSGHDGSFELVSPPGHAIVGIVVARDLLARRAPALALPDARDAAWWPVDAVQRQHALALARAILALAAAGQAPPPGALLDTVVALLAARSVPRERGNAVSRRQLVAQAHALVAGAPERVPGIAELCAALHVSRRTLQYAFEDEAGISPLAFLRSVRLNGVRRLLRAGRGGQTVQAAAQAWGFWNLSAFAADYRRQFGERPSETLARAG</sequence>
<dbReference type="Gene3D" id="1.10.10.60">
    <property type="entry name" value="Homeodomain-like"/>
    <property type="match status" value="1"/>
</dbReference>
<dbReference type="RefSeq" id="WP_200226941.1">
    <property type="nucleotide sequence ID" value="NZ_NRRT01000007.1"/>
</dbReference>
<dbReference type="InterPro" id="IPR050204">
    <property type="entry name" value="AraC_XylS_family_regulators"/>
</dbReference>
<reference evidence="6" key="1">
    <citation type="submission" date="2017-08" db="EMBL/GenBank/DDBJ databases">
        <authorList>
            <person name="Imhoff J.F."/>
            <person name="Rahn T."/>
            <person name="Kuenzel S."/>
            <person name="Neulinger S.C."/>
        </authorList>
    </citation>
    <scope>NUCLEOTIDE SEQUENCE</scope>
    <source>
        <strain evidence="6">IM 151</strain>
    </source>
</reference>
<dbReference type="PANTHER" id="PTHR46796">
    <property type="entry name" value="HTH-TYPE TRANSCRIPTIONAL ACTIVATOR RHAS-RELATED"/>
    <property type="match status" value="1"/>
</dbReference>
<evidence type="ECO:0000313" key="7">
    <source>
        <dbReference type="Proteomes" id="UP001041814"/>
    </source>
</evidence>
<accession>A0ABS1DRY9</accession>
<evidence type="ECO:0000256" key="2">
    <source>
        <dbReference type="ARBA" id="ARBA00023125"/>
    </source>
</evidence>
<dbReference type="InterPro" id="IPR018060">
    <property type="entry name" value="HTH_AraC"/>
</dbReference>
<feature type="domain" description="HTH araC/xylS-type" evidence="5">
    <location>
        <begin position="209"/>
        <end position="309"/>
    </location>
</feature>
<dbReference type="PROSITE" id="PS01124">
    <property type="entry name" value="HTH_ARAC_FAMILY_2"/>
    <property type="match status" value="1"/>
</dbReference>
<evidence type="ECO:0000259" key="5">
    <source>
        <dbReference type="PROSITE" id="PS01124"/>
    </source>
</evidence>
<evidence type="ECO:0000313" key="6">
    <source>
        <dbReference type="EMBL" id="MBK1711950.1"/>
    </source>
</evidence>
<protein>
    <submittedName>
        <fullName evidence="6">AraC family transcriptional regulator</fullName>
    </submittedName>
</protein>
<feature type="region of interest" description="Disordered" evidence="4">
    <location>
        <begin position="1"/>
        <end position="20"/>
    </location>
</feature>
<dbReference type="Pfam" id="PF12833">
    <property type="entry name" value="HTH_18"/>
    <property type="match status" value="1"/>
</dbReference>
<dbReference type="EMBL" id="NRRU01000009">
    <property type="protein sequence ID" value="MBK1711950.1"/>
    <property type="molecule type" value="Genomic_DNA"/>
</dbReference>
<keyword evidence="1" id="KW-0805">Transcription regulation</keyword>
<gene>
    <name evidence="6" type="ORF">CKO43_04040</name>
</gene>